<feature type="transmembrane region" description="Helical" evidence="6">
    <location>
        <begin position="249"/>
        <end position="269"/>
    </location>
</feature>
<dbReference type="GeneID" id="27331465"/>
<name>A0A0D1YPQ1_9EURO</name>
<dbReference type="Pfam" id="PF04479">
    <property type="entry name" value="RTA1"/>
    <property type="match status" value="1"/>
</dbReference>
<feature type="transmembrane region" description="Helical" evidence="6">
    <location>
        <begin position="25"/>
        <end position="45"/>
    </location>
</feature>
<gene>
    <name evidence="7" type="ORF">PV08_04382</name>
</gene>
<dbReference type="RefSeq" id="XP_016237407.1">
    <property type="nucleotide sequence ID" value="XM_016378730.1"/>
</dbReference>
<dbReference type="OrthoDB" id="4521223at2759"/>
<evidence type="ECO:0000256" key="3">
    <source>
        <dbReference type="ARBA" id="ARBA00022989"/>
    </source>
</evidence>
<comment type="subcellular location">
    <subcellularLocation>
        <location evidence="1">Membrane</location>
        <topology evidence="1">Multi-pass membrane protein</topology>
    </subcellularLocation>
</comment>
<dbReference type="VEuPathDB" id="FungiDB:PV08_04382"/>
<dbReference type="InterPro" id="IPR007568">
    <property type="entry name" value="RTA1"/>
</dbReference>
<dbReference type="EMBL" id="KN847494">
    <property type="protein sequence ID" value="KIW17191.1"/>
    <property type="molecule type" value="Genomic_DNA"/>
</dbReference>
<dbReference type="HOGENOM" id="CLU_033465_6_1_1"/>
<dbReference type="PANTHER" id="PTHR31465:SF8">
    <property type="entry name" value="DOMAIN PROTEIN, PUTATIVE (AFU_ORTHOLOGUE AFUA_6G14140)-RELATED"/>
    <property type="match status" value="1"/>
</dbReference>
<organism evidence="7 8">
    <name type="scientific">Exophiala spinifera</name>
    <dbReference type="NCBI Taxonomy" id="91928"/>
    <lineage>
        <taxon>Eukaryota</taxon>
        <taxon>Fungi</taxon>
        <taxon>Dikarya</taxon>
        <taxon>Ascomycota</taxon>
        <taxon>Pezizomycotina</taxon>
        <taxon>Eurotiomycetes</taxon>
        <taxon>Chaetothyriomycetidae</taxon>
        <taxon>Chaetothyriales</taxon>
        <taxon>Herpotrichiellaceae</taxon>
        <taxon>Exophiala</taxon>
    </lineage>
</organism>
<dbReference type="AlphaFoldDB" id="A0A0D1YPQ1"/>
<feature type="transmembrane region" description="Helical" evidence="6">
    <location>
        <begin position="168"/>
        <end position="187"/>
    </location>
</feature>
<feature type="transmembrane region" description="Helical" evidence="6">
    <location>
        <begin position="86"/>
        <end position="107"/>
    </location>
</feature>
<dbReference type="GO" id="GO:0005886">
    <property type="term" value="C:plasma membrane"/>
    <property type="evidence" value="ECO:0007669"/>
    <property type="project" value="TreeGrafter"/>
</dbReference>
<feature type="compositionally biased region" description="Polar residues" evidence="5">
    <location>
        <begin position="288"/>
        <end position="298"/>
    </location>
</feature>
<keyword evidence="2 6" id="KW-0812">Transmembrane</keyword>
<dbReference type="STRING" id="91928.A0A0D1YPQ1"/>
<dbReference type="PANTHER" id="PTHR31465">
    <property type="entry name" value="PROTEIN RTA1-RELATED"/>
    <property type="match status" value="1"/>
</dbReference>
<evidence type="ECO:0000256" key="1">
    <source>
        <dbReference type="ARBA" id="ARBA00004141"/>
    </source>
</evidence>
<proteinExistence type="predicted"/>
<evidence type="ECO:0000256" key="5">
    <source>
        <dbReference type="SAM" id="MobiDB-lite"/>
    </source>
</evidence>
<accession>A0A0D1YPQ1</accession>
<sequence length="321" mass="35311">MSNNCTELSVECPAELSVYGYLPSVPANAFFLGFFALFGLLNLGLGIRYKTWSYMVALCLGCLTEAIGYVGRIIMHSNPFADSGFITQICCLIIAPAFNSAAIYLTLKHVALCFGPQYSFIKPRFYTYIFICADFLSLLLQAIGGAMASTADTQDQQDLGDNLMMAGIAWQVAALTFFAVTAIVYVLRVKRGMRHTPLSAEAAATLKDTKFRLFALGVVTAWFTIFIRCVYRIVEMAGGWRNDIMQNETGFIVLEGVMIVIATACQTIFHPGFCFPRLSSKWSSEWSQVPTTKTSQDVSMEDLRPGNTAYRSPGYDGSANA</sequence>
<evidence type="ECO:0000313" key="8">
    <source>
        <dbReference type="Proteomes" id="UP000053328"/>
    </source>
</evidence>
<evidence type="ECO:0000313" key="7">
    <source>
        <dbReference type="EMBL" id="KIW17191.1"/>
    </source>
</evidence>
<keyword evidence="3 6" id="KW-1133">Transmembrane helix</keyword>
<feature type="transmembrane region" description="Helical" evidence="6">
    <location>
        <begin position="128"/>
        <end position="148"/>
    </location>
</feature>
<feature type="transmembrane region" description="Helical" evidence="6">
    <location>
        <begin position="213"/>
        <end position="234"/>
    </location>
</feature>
<evidence type="ECO:0000256" key="4">
    <source>
        <dbReference type="ARBA" id="ARBA00023136"/>
    </source>
</evidence>
<evidence type="ECO:0008006" key="9">
    <source>
        <dbReference type="Google" id="ProtNLM"/>
    </source>
</evidence>
<keyword evidence="8" id="KW-1185">Reference proteome</keyword>
<protein>
    <recommendedName>
        <fullName evidence="9">RTA1 domain protein</fullName>
    </recommendedName>
</protein>
<feature type="region of interest" description="Disordered" evidence="5">
    <location>
        <begin position="288"/>
        <end position="321"/>
    </location>
</feature>
<evidence type="ECO:0000256" key="2">
    <source>
        <dbReference type="ARBA" id="ARBA00022692"/>
    </source>
</evidence>
<dbReference type="Proteomes" id="UP000053328">
    <property type="component" value="Unassembled WGS sequence"/>
</dbReference>
<reference evidence="7 8" key="1">
    <citation type="submission" date="2015-01" db="EMBL/GenBank/DDBJ databases">
        <title>The Genome Sequence of Exophiala spinifera CBS89968.</title>
        <authorList>
            <consortium name="The Broad Institute Genomics Platform"/>
            <person name="Cuomo C."/>
            <person name="de Hoog S."/>
            <person name="Gorbushina A."/>
            <person name="Stielow B."/>
            <person name="Teixiera M."/>
            <person name="Abouelleil A."/>
            <person name="Chapman S.B."/>
            <person name="Priest M."/>
            <person name="Young S.K."/>
            <person name="Wortman J."/>
            <person name="Nusbaum C."/>
            <person name="Birren B."/>
        </authorList>
    </citation>
    <scope>NUCLEOTIDE SEQUENCE [LARGE SCALE GENOMIC DNA]</scope>
    <source>
        <strain evidence="7 8">CBS 89968</strain>
    </source>
</reference>
<evidence type="ECO:0000256" key="6">
    <source>
        <dbReference type="SAM" id="Phobius"/>
    </source>
</evidence>
<dbReference type="GO" id="GO:0000324">
    <property type="term" value="C:fungal-type vacuole"/>
    <property type="evidence" value="ECO:0007669"/>
    <property type="project" value="TreeGrafter"/>
</dbReference>
<feature type="transmembrane region" description="Helical" evidence="6">
    <location>
        <begin position="52"/>
        <end position="74"/>
    </location>
</feature>
<keyword evidence="4 6" id="KW-0472">Membrane</keyword>